<evidence type="ECO:0000256" key="5">
    <source>
        <dbReference type="ARBA" id="ARBA00022691"/>
    </source>
</evidence>
<feature type="region of interest" description="Disordered" evidence="9">
    <location>
        <begin position="341"/>
        <end position="381"/>
    </location>
</feature>
<evidence type="ECO:0000256" key="1">
    <source>
        <dbReference type="ARBA" id="ARBA00012797"/>
    </source>
</evidence>
<name>A0A0C3AMQ3_SERVB</name>
<feature type="compositionally biased region" description="Polar residues" evidence="9">
    <location>
        <begin position="1"/>
        <end position="11"/>
    </location>
</feature>
<dbReference type="HOGENOM" id="CLU_034384_1_1_1"/>
<evidence type="ECO:0000259" key="10">
    <source>
        <dbReference type="PROSITE" id="PS51675"/>
    </source>
</evidence>
<keyword evidence="4" id="KW-0808">Transferase</keyword>
<evidence type="ECO:0000256" key="3">
    <source>
        <dbReference type="ARBA" id="ARBA00022603"/>
    </source>
</evidence>
<evidence type="ECO:0000256" key="4">
    <source>
        <dbReference type="ARBA" id="ARBA00022679"/>
    </source>
</evidence>
<proteinExistence type="predicted"/>
<dbReference type="InterPro" id="IPR038459">
    <property type="entry name" value="MT_TRM10-typ_sf"/>
</dbReference>
<dbReference type="GO" id="GO:0052905">
    <property type="term" value="F:tRNA (guanosine(9)-N1)-methyltransferase activity"/>
    <property type="evidence" value="ECO:0007669"/>
    <property type="project" value="UniProtKB-EC"/>
</dbReference>
<evidence type="ECO:0000256" key="8">
    <source>
        <dbReference type="ARBA" id="ARBA00048434"/>
    </source>
</evidence>
<feature type="compositionally biased region" description="Basic and acidic residues" evidence="9">
    <location>
        <begin position="67"/>
        <end position="79"/>
    </location>
</feature>
<dbReference type="Gene3D" id="3.40.1280.30">
    <property type="match status" value="1"/>
</dbReference>
<evidence type="ECO:0000256" key="7">
    <source>
        <dbReference type="ARBA" id="ARBA00032166"/>
    </source>
</evidence>
<dbReference type="CDD" id="cd18089">
    <property type="entry name" value="SPOUT_Trm10-like"/>
    <property type="match status" value="1"/>
</dbReference>
<dbReference type="OrthoDB" id="278300at2759"/>
<evidence type="ECO:0000313" key="12">
    <source>
        <dbReference type="Proteomes" id="UP000054097"/>
    </source>
</evidence>
<comment type="catalytic activity">
    <reaction evidence="8">
        <text>guanosine(9) in tRNA + S-adenosyl-L-methionine = N(1)-methylguanosine(9) in tRNA + S-adenosyl-L-homocysteine + H(+)</text>
        <dbReference type="Rhea" id="RHEA:43156"/>
        <dbReference type="Rhea" id="RHEA-COMP:10367"/>
        <dbReference type="Rhea" id="RHEA-COMP:10368"/>
        <dbReference type="ChEBI" id="CHEBI:15378"/>
        <dbReference type="ChEBI" id="CHEBI:57856"/>
        <dbReference type="ChEBI" id="CHEBI:59789"/>
        <dbReference type="ChEBI" id="CHEBI:73542"/>
        <dbReference type="ChEBI" id="CHEBI:74269"/>
        <dbReference type="EC" id="2.1.1.221"/>
    </reaction>
</comment>
<dbReference type="GO" id="GO:0000049">
    <property type="term" value="F:tRNA binding"/>
    <property type="evidence" value="ECO:0007669"/>
    <property type="project" value="TreeGrafter"/>
</dbReference>
<keyword evidence="5" id="KW-0949">S-adenosyl-L-methionine</keyword>
<dbReference type="PANTHER" id="PTHR13563:SF13">
    <property type="entry name" value="TRNA METHYLTRANSFERASE 10 HOMOLOG A"/>
    <property type="match status" value="1"/>
</dbReference>
<sequence length="381" mass="43090">MNSSQVSSPPIATQDLDATETEPAQEPIQPLSKNAKKRILKAQKREEFKLERRAKEKAAKAAKKAAKREQAEANKAKEEQVEEGEENEPSTKKRKLVDGAALPVQTLSEESDNKVEVKTPSQVRKEPFGAKIVIDLGFDDKMTDREIISIVSQCAYCYSSNRKSLHPFAALLFTSLNGRTKARMDMLATYQNWKSVEWWEEGYNLLWENLAPAGTDEMTLGREYTCPVTSVAKPRTSTPKENVVYLTADSDVELMELNPEDTYIIGGIVDKNRYKALCENKARAQSIRTARLPIGIYLKELPTRKVLTVNQVLDILLNWVEHRDWKKAFFDVIPPRKFEAVGKNARRRKQKAEGNDGEEDEQMEDEDETPTGDGIADSTHD</sequence>
<feature type="compositionally biased region" description="Acidic residues" evidence="9">
    <location>
        <begin position="355"/>
        <end position="370"/>
    </location>
</feature>
<dbReference type="GO" id="GO:0005634">
    <property type="term" value="C:nucleus"/>
    <property type="evidence" value="ECO:0007669"/>
    <property type="project" value="TreeGrafter"/>
</dbReference>
<evidence type="ECO:0000313" key="11">
    <source>
        <dbReference type="EMBL" id="KIM25865.1"/>
    </source>
</evidence>
<reference evidence="12" key="2">
    <citation type="submission" date="2015-01" db="EMBL/GenBank/DDBJ databases">
        <title>Evolutionary Origins and Diversification of the Mycorrhizal Mutualists.</title>
        <authorList>
            <consortium name="DOE Joint Genome Institute"/>
            <consortium name="Mycorrhizal Genomics Consortium"/>
            <person name="Kohler A."/>
            <person name="Kuo A."/>
            <person name="Nagy L.G."/>
            <person name="Floudas D."/>
            <person name="Copeland A."/>
            <person name="Barry K.W."/>
            <person name="Cichocki N."/>
            <person name="Veneault-Fourrey C."/>
            <person name="LaButti K."/>
            <person name="Lindquist E.A."/>
            <person name="Lipzen A."/>
            <person name="Lundell T."/>
            <person name="Morin E."/>
            <person name="Murat C."/>
            <person name="Riley R."/>
            <person name="Ohm R."/>
            <person name="Sun H."/>
            <person name="Tunlid A."/>
            <person name="Henrissat B."/>
            <person name="Grigoriev I.V."/>
            <person name="Hibbett D.S."/>
            <person name="Martin F."/>
        </authorList>
    </citation>
    <scope>NUCLEOTIDE SEQUENCE [LARGE SCALE GENOMIC DNA]</scope>
    <source>
        <strain evidence="12">MAFF 305830</strain>
    </source>
</reference>
<reference evidence="11 12" key="1">
    <citation type="submission" date="2014-04" db="EMBL/GenBank/DDBJ databases">
        <authorList>
            <consortium name="DOE Joint Genome Institute"/>
            <person name="Kuo A."/>
            <person name="Zuccaro A."/>
            <person name="Kohler A."/>
            <person name="Nagy L.G."/>
            <person name="Floudas D."/>
            <person name="Copeland A."/>
            <person name="Barry K.W."/>
            <person name="Cichocki N."/>
            <person name="Veneault-Fourrey C."/>
            <person name="LaButti K."/>
            <person name="Lindquist E.A."/>
            <person name="Lipzen A."/>
            <person name="Lundell T."/>
            <person name="Morin E."/>
            <person name="Murat C."/>
            <person name="Sun H."/>
            <person name="Tunlid A."/>
            <person name="Henrissat B."/>
            <person name="Grigoriev I.V."/>
            <person name="Hibbett D.S."/>
            <person name="Martin F."/>
            <person name="Nordberg H.P."/>
            <person name="Cantor M.N."/>
            <person name="Hua S.X."/>
        </authorList>
    </citation>
    <scope>NUCLEOTIDE SEQUENCE [LARGE SCALE GENOMIC DNA]</scope>
    <source>
        <strain evidence="11 12">MAFF 305830</strain>
    </source>
</reference>
<accession>A0A0C3AMQ3</accession>
<dbReference type="GO" id="GO:0002939">
    <property type="term" value="P:tRNA N1-guanine methylation"/>
    <property type="evidence" value="ECO:0007669"/>
    <property type="project" value="TreeGrafter"/>
</dbReference>
<protein>
    <recommendedName>
        <fullName evidence="2">tRNA (guanine(9)-N1)-methyltransferase</fullName>
        <ecNumber evidence="1">2.1.1.221</ecNumber>
    </recommendedName>
    <alternativeName>
        <fullName evidence="7">tRNA methyltransferase 10</fullName>
    </alternativeName>
    <alternativeName>
        <fullName evidence="6">tRNA(m1G9)-methyltransferase</fullName>
    </alternativeName>
</protein>
<dbReference type="Proteomes" id="UP000054097">
    <property type="component" value="Unassembled WGS sequence"/>
</dbReference>
<dbReference type="STRING" id="933852.A0A0C3AMQ3"/>
<dbReference type="EC" id="2.1.1.221" evidence="1"/>
<evidence type="ECO:0000256" key="9">
    <source>
        <dbReference type="SAM" id="MobiDB-lite"/>
    </source>
</evidence>
<dbReference type="PROSITE" id="PS51675">
    <property type="entry name" value="SAM_MT_TRM10"/>
    <property type="match status" value="1"/>
</dbReference>
<dbReference type="InterPro" id="IPR028564">
    <property type="entry name" value="MT_TRM10-typ"/>
</dbReference>
<evidence type="ECO:0000256" key="6">
    <source>
        <dbReference type="ARBA" id="ARBA00031792"/>
    </source>
</evidence>
<dbReference type="InterPro" id="IPR007356">
    <property type="entry name" value="tRNA_m1G_MeTrfase_euk"/>
</dbReference>
<gene>
    <name evidence="11" type="ORF">M408DRAFT_201150</name>
</gene>
<feature type="compositionally biased region" description="Basic and acidic residues" evidence="9">
    <location>
        <begin position="43"/>
        <end position="59"/>
    </location>
</feature>
<dbReference type="EMBL" id="KN824310">
    <property type="protein sequence ID" value="KIM25865.1"/>
    <property type="molecule type" value="Genomic_DNA"/>
</dbReference>
<keyword evidence="12" id="KW-1185">Reference proteome</keyword>
<dbReference type="PANTHER" id="PTHR13563">
    <property type="entry name" value="TRNA (GUANINE-9-) METHYLTRANSFERASE"/>
    <property type="match status" value="1"/>
</dbReference>
<feature type="region of interest" description="Disordered" evidence="9">
    <location>
        <begin position="1"/>
        <end position="121"/>
    </location>
</feature>
<feature type="compositionally biased region" description="Basic and acidic residues" evidence="9">
    <location>
        <begin position="111"/>
        <end position="121"/>
    </location>
</feature>
<feature type="domain" description="SAM-dependent MTase TRM10-type" evidence="10">
    <location>
        <begin position="118"/>
        <end position="340"/>
    </location>
</feature>
<dbReference type="AlphaFoldDB" id="A0A0C3AMQ3"/>
<organism evidence="11 12">
    <name type="scientific">Serendipita vermifera MAFF 305830</name>
    <dbReference type="NCBI Taxonomy" id="933852"/>
    <lineage>
        <taxon>Eukaryota</taxon>
        <taxon>Fungi</taxon>
        <taxon>Dikarya</taxon>
        <taxon>Basidiomycota</taxon>
        <taxon>Agaricomycotina</taxon>
        <taxon>Agaricomycetes</taxon>
        <taxon>Sebacinales</taxon>
        <taxon>Serendipitaceae</taxon>
        <taxon>Serendipita</taxon>
    </lineage>
</organism>
<evidence type="ECO:0000256" key="2">
    <source>
        <dbReference type="ARBA" id="ARBA00020451"/>
    </source>
</evidence>
<keyword evidence="3" id="KW-0489">Methyltransferase</keyword>